<dbReference type="EMBL" id="HG994355">
    <property type="protein sequence ID" value="CAF2154315.1"/>
    <property type="molecule type" value="Genomic_DNA"/>
</dbReference>
<dbReference type="OMA" id="CHKNDKD"/>
<dbReference type="EMBL" id="LK032086">
    <property type="protein sequence ID" value="CDY18488.1"/>
    <property type="molecule type" value="Genomic_DNA"/>
</dbReference>
<evidence type="ECO:0000313" key="4">
    <source>
        <dbReference type="Proteomes" id="UP000028999"/>
    </source>
</evidence>
<dbReference type="PANTHER" id="PTHR33784">
    <property type="entry name" value="OS05G0482100 PROTEIN"/>
    <property type="match status" value="1"/>
</dbReference>
<feature type="domain" description="At2g35280-like TPR" evidence="1">
    <location>
        <begin position="74"/>
        <end position="148"/>
    </location>
</feature>
<dbReference type="Proteomes" id="UP000028999">
    <property type="component" value="Unassembled WGS sequence"/>
</dbReference>
<name>A0A078G1K6_BRANA</name>
<dbReference type="Gramene" id="CDY18488">
    <property type="protein sequence ID" value="CDY18488"/>
    <property type="gene ID" value="GSBRNA2T00005495001"/>
</dbReference>
<dbReference type="PaxDb" id="3708-A0A078G1K6"/>
<dbReference type="InterPro" id="IPR057136">
    <property type="entry name" value="At2g35280_TPR_dom"/>
</dbReference>
<evidence type="ECO:0000313" key="2">
    <source>
        <dbReference type="EMBL" id="CAF2154315.1"/>
    </source>
</evidence>
<dbReference type="InterPro" id="IPR040338">
    <property type="entry name" value="At1g67623-like"/>
</dbReference>
<evidence type="ECO:0000259" key="1">
    <source>
        <dbReference type="Pfam" id="PF23310"/>
    </source>
</evidence>
<dbReference type="SUPFAM" id="SSF81383">
    <property type="entry name" value="F-box domain"/>
    <property type="match status" value="1"/>
</dbReference>
<dbReference type="AlphaFoldDB" id="A0A078G1K6"/>
<reference evidence="3" key="2">
    <citation type="submission" date="2014-06" db="EMBL/GenBank/DDBJ databases">
        <authorList>
            <person name="Genoscope - CEA"/>
        </authorList>
    </citation>
    <scope>NUCLEOTIDE SEQUENCE</scope>
</reference>
<protein>
    <submittedName>
        <fullName evidence="2">(rape) hypothetical protein</fullName>
    </submittedName>
    <submittedName>
        <fullName evidence="3">BnaA01g27070D protein</fullName>
    </submittedName>
</protein>
<evidence type="ECO:0000313" key="3">
    <source>
        <dbReference type="EMBL" id="CDY18488.1"/>
    </source>
</evidence>
<keyword evidence="4" id="KW-1185">Reference proteome</keyword>
<dbReference type="STRING" id="3708.A0A078G1K6"/>
<dbReference type="Pfam" id="PF23310">
    <property type="entry name" value="TPR_27"/>
    <property type="match status" value="1"/>
</dbReference>
<accession>A0A078G1K6</accession>
<dbReference type="PANTHER" id="PTHR33784:SF12">
    <property type="entry name" value="F-BOX DOMAIN-CONTAINING PROTEIN"/>
    <property type="match status" value="1"/>
</dbReference>
<dbReference type="InterPro" id="IPR036047">
    <property type="entry name" value="F-box-like_dom_sf"/>
</dbReference>
<reference evidence="3 4" key="1">
    <citation type="journal article" date="2014" name="Science">
        <title>Plant genetics. Early allopolyploid evolution in the post-Neolithic Brassica napus oilseed genome.</title>
        <authorList>
            <person name="Chalhoub B."/>
            <person name="Denoeud F."/>
            <person name="Liu S."/>
            <person name="Parkin I.A."/>
            <person name="Tang H."/>
            <person name="Wang X."/>
            <person name="Chiquet J."/>
            <person name="Belcram H."/>
            <person name="Tong C."/>
            <person name="Samans B."/>
            <person name="Correa M."/>
            <person name="Da Silva C."/>
            <person name="Just J."/>
            <person name="Falentin C."/>
            <person name="Koh C.S."/>
            <person name="Le Clainche I."/>
            <person name="Bernard M."/>
            <person name="Bento P."/>
            <person name="Noel B."/>
            <person name="Labadie K."/>
            <person name="Alberti A."/>
            <person name="Charles M."/>
            <person name="Arnaud D."/>
            <person name="Guo H."/>
            <person name="Daviaud C."/>
            <person name="Alamery S."/>
            <person name="Jabbari K."/>
            <person name="Zhao M."/>
            <person name="Edger P.P."/>
            <person name="Chelaifa H."/>
            <person name="Tack D."/>
            <person name="Lassalle G."/>
            <person name="Mestiri I."/>
            <person name="Schnel N."/>
            <person name="Le Paslier M.C."/>
            <person name="Fan G."/>
            <person name="Renault V."/>
            <person name="Bayer P.E."/>
            <person name="Golicz A.A."/>
            <person name="Manoli S."/>
            <person name="Lee T.H."/>
            <person name="Thi V.H."/>
            <person name="Chalabi S."/>
            <person name="Hu Q."/>
            <person name="Fan C."/>
            <person name="Tollenaere R."/>
            <person name="Lu Y."/>
            <person name="Battail C."/>
            <person name="Shen J."/>
            <person name="Sidebottom C.H."/>
            <person name="Wang X."/>
            <person name="Canaguier A."/>
            <person name="Chauveau A."/>
            <person name="Berard A."/>
            <person name="Deniot G."/>
            <person name="Guan M."/>
            <person name="Liu Z."/>
            <person name="Sun F."/>
            <person name="Lim Y.P."/>
            <person name="Lyons E."/>
            <person name="Town C.D."/>
            <person name="Bancroft I."/>
            <person name="Wang X."/>
            <person name="Meng J."/>
            <person name="Ma J."/>
            <person name="Pires J.C."/>
            <person name="King G.J."/>
            <person name="Brunel D."/>
            <person name="Delourme R."/>
            <person name="Renard M."/>
            <person name="Aury J.M."/>
            <person name="Adams K.L."/>
            <person name="Batley J."/>
            <person name="Snowdon R.J."/>
            <person name="Tost J."/>
            <person name="Edwards D."/>
            <person name="Zhou Y."/>
            <person name="Hua W."/>
            <person name="Sharpe A.G."/>
            <person name="Paterson A.H."/>
            <person name="Guan C."/>
            <person name="Wincker P."/>
        </authorList>
    </citation>
    <scope>NUCLEOTIDE SEQUENCE [LARGE SCALE GENOMIC DNA]</scope>
    <source>
        <strain evidence="4">cv. Darmor-bzh</strain>
    </source>
</reference>
<reference evidence="2" key="3">
    <citation type="submission" date="2021-01" db="EMBL/GenBank/DDBJ databases">
        <authorList>
            <consortium name="Genoscope - CEA"/>
            <person name="William W."/>
        </authorList>
    </citation>
    <scope>NUCLEOTIDE SEQUENCE</scope>
</reference>
<sequence>MSTENSLSVIESLPHELLAEILARVASSSVEDISHCLTVSRTISSAVQDDHVIKRLNLRPQTMNPMLTFHRYQHLMVKALNSNNPAAHYTEGIKQLFAHNNMTVGLLHLKKSAEGSYDNDTYLYGIVVSCMGNIEEGKTILRTLGWEASRRRTNRAWREVKRSLRFVYVILKPEYTASLKNNQPPLTCHKNDKDNICPSCFHYKMMRRFVGFVKQNI</sequence>
<gene>
    <name evidence="3" type="primary">BnaA01g27070D</name>
    <name evidence="2" type="ORF">DARMORV10_A01P36380.1</name>
    <name evidence="3" type="ORF">GSBRNA2T00005495001</name>
</gene>
<proteinExistence type="predicted"/>
<organism evidence="3 4">
    <name type="scientific">Brassica napus</name>
    <name type="common">Rape</name>
    <dbReference type="NCBI Taxonomy" id="3708"/>
    <lineage>
        <taxon>Eukaryota</taxon>
        <taxon>Viridiplantae</taxon>
        <taxon>Streptophyta</taxon>
        <taxon>Embryophyta</taxon>
        <taxon>Tracheophyta</taxon>
        <taxon>Spermatophyta</taxon>
        <taxon>Magnoliopsida</taxon>
        <taxon>eudicotyledons</taxon>
        <taxon>Gunneridae</taxon>
        <taxon>Pentapetalae</taxon>
        <taxon>rosids</taxon>
        <taxon>malvids</taxon>
        <taxon>Brassicales</taxon>
        <taxon>Brassicaceae</taxon>
        <taxon>Brassiceae</taxon>
        <taxon>Brassica</taxon>
    </lineage>
</organism>
<dbReference type="Proteomes" id="UP001295469">
    <property type="component" value="Chromosome A01"/>
</dbReference>